<dbReference type="Proteomes" id="UP001472866">
    <property type="component" value="Chromosome 02"/>
</dbReference>
<feature type="region of interest" description="Disordered" evidence="1">
    <location>
        <begin position="74"/>
        <end position="173"/>
    </location>
</feature>
<organism evidence="2 3">
    <name type="scientific">Chloropicon roscoffensis</name>
    <dbReference type="NCBI Taxonomy" id="1461544"/>
    <lineage>
        <taxon>Eukaryota</taxon>
        <taxon>Viridiplantae</taxon>
        <taxon>Chlorophyta</taxon>
        <taxon>Chloropicophyceae</taxon>
        <taxon>Chloropicales</taxon>
        <taxon>Chloropicaceae</taxon>
        <taxon>Chloropicon</taxon>
    </lineage>
</organism>
<dbReference type="AlphaFoldDB" id="A0AAX4P093"/>
<evidence type="ECO:0000313" key="3">
    <source>
        <dbReference type="Proteomes" id="UP001472866"/>
    </source>
</evidence>
<protein>
    <submittedName>
        <fullName evidence="2">Uncharacterized protein</fullName>
    </submittedName>
</protein>
<dbReference type="EMBL" id="CP151502">
    <property type="protein sequence ID" value="WZN59505.1"/>
    <property type="molecule type" value="Genomic_DNA"/>
</dbReference>
<evidence type="ECO:0000256" key="1">
    <source>
        <dbReference type="SAM" id="MobiDB-lite"/>
    </source>
</evidence>
<keyword evidence="3" id="KW-1185">Reference proteome</keyword>
<feature type="compositionally biased region" description="Basic residues" evidence="1">
    <location>
        <begin position="157"/>
        <end position="169"/>
    </location>
</feature>
<evidence type="ECO:0000313" key="2">
    <source>
        <dbReference type="EMBL" id="WZN59505.1"/>
    </source>
</evidence>
<sequence>MASAAIKALKEVRTAFEEGLLDEEHYSVFRNLFVESRTRILERDGRGERSSLEAVGSDTLMAAAEGFLDRVGGDRKVDEVLPSASPDPEEPELTMVEENTKASSEEPSVPRTPELVGPILRAPISPAPRPRRMRSSPVFFDPVPPKRVKRAREERKQRAKSKAKSKSPPRCRDNGCSKCKYARGGCARCEKVKCDAYLKRRLKDKSKMFSWVYRVLKDAGEGGLHVRDICSRIAKKTDISALTTKEDRPRAIGDLCIHTPFVFARVGEKGSGRYRIVDAYL</sequence>
<name>A0AAX4P093_9CHLO</name>
<gene>
    <name evidence="2" type="ORF">HKI87_02g10310</name>
</gene>
<proteinExistence type="predicted"/>
<accession>A0AAX4P093</accession>
<reference evidence="2 3" key="1">
    <citation type="submission" date="2024-03" db="EMBL/GenBank/DDBJ databases">
        <title>Complete genome sequence of the green alga Chloropicon roscoffensis RCC1871.</title>
        <authorList>
            <person name="Lemieux C."/>
            <person name="Pombert J.-F."/>
            <person name="Otis C."/>
            <person name="Turmel M."/>
        </authorList>
    </citation>
    <scope>NUCLEOTIDE SEQUENCE [LARGE SCALE GENOMIC DNA]</scope>
    <source>
        <strain evidence="2 3">RCC1871</strain>
    </source>
</reference>